<dbReference type="GO" id="GO:0004845">
    <property type="term" value="F:uracil phosphoribosyltransferase activity"/>
    <property type="evidence" value="ECO:0007669"/>
    <property type="project" value="UniProtKB-UniRule"/>
</dbReference>
<dbReference type="HAMAP" id="MF_01218_B">
    <property type="entry name" value="Upp_B"/>
    <property type="match status" value="1"/>
</dbReference>
<dbReference type="FunFam" id="3.40.50.2020:FF:000003">
    <property type="entry name" value="Uracil phosphoribosyltransferase"/>
    <property type="match status" value="1"/>
</dbReference>
<feature type="binding site" evidence="15">
    <location>
        <begin position="199"/>
        <end position="201"/>
    </location>
    <ligand>
        <name>uracil</name>
        <dbReference type="ChEBI" id="CHEBI:17568"/>
    </ligand>
</feature>
<evidence type="ECO:0000256" key="10">
    <source>
        <dbReference type="ARBA" id="ARBA00031082"/>
    </source>
</evidence>
<dbReference type="GO" id="GO:0000287">
    <property type="term" value="F:magnesium ion binding"/>
    <property type="evidence" value="ECO:0007669"/>
    <property type="project" value="UniProtKB-UniRule"/>
</dbReference>
<feature type="domain" description="Phosphoribosyltransferase" evidence="16">
    <location>
        <begin position="6"/>
        <end position="208"/>
    </location>
</feature>
<dbReference type="NCBIfam" id="TIGR01091">
    <property type="entry name" value="upp"/>
    <property type="match status" value="1"/>
</dbReference>
<evidence type="ECO:0000256" key="11">
    <source>
        <dbReference type="ARBA" id="ARBA00052919"/>
    </source>
</evidence>
<evidence type="ECO:0000256" key="13">
    <source>
        <dbReference type="ARBA" id="ARBA00072146"/>
    </source>
</evidence>
<keyword evidence="6 15" id="KW-0808">Transferase</keyword>
<feature type="binding site" evidence="15">
    <location>
        <position position="194"/>
    </location>
    <ligand>
        <name>uracil</name>
        <dbReference type="ChEBI" id="CHEBI:17568"/>
    </ligand>
</feature>
<keyword evidence="5 15" id="KW-0328">Glycosyltransferase</keyword>
<dbReference type="CDD" id="cd06223">
    <property type="entry name" value="PRTases_typeI"/>
    <property type="match status" value="1"/>
</dbReference>
<dbReference type="PANTHER" id="PTHR32315:SF4">
    <property type="entry name" value="URACIL PHOSPHORIBOSYLTRANSFERASE, CHLOROPLASTIC"/>
    <property type="match status" value="1"/>
</dbReference>
<feature type="binding site" evidence="15">
    <location>
        <position position="200"/>
    </location>
    <ligand>
        <name>5-phospho-alpha-D-ribose 1-diphosphate</name>
        <dbReference type="ChEBI" id="CHEBI:58017"/>
    </ligand>
</feature>
<evidence type="ECO:0000256" key="7">
    <source>
        <dbReference type="ARBA" id="ARBA00022741"/>
    </source>
</evidence>
<keyword evidence="8 15" id="KW-0460">Magnesium</keyword>
<keyword evidence="4 15" id="KW-0021">Allosteric enzyme</keyword>
<dbReference type="Gene3D" id="3.40.50.2020">
    <property type="match status" value="1"/>
</dbReference>
<dbReference type="PANTHER" id="PTHR32315">
    <property type="entry name" value="ADENINE PHOSPHORIBOSYLTRANSFERASE"/>
    <property type="match status" value="1"/>
</dbReference>
<dbReference type="Proteomes" id="UP000223596">
    <property type="component" value="Unassembled WGS sequence"/>
</dbReference>
<keyword evidence="9 15" id="KW-0342">GTP-binding</keyword>
<evidence type="ECO:0000256" key="15">
    <source>
        <dbReference type="HAMAP-Rule" id="MF_01218"/>
    </source>
</evidence>
<comment type="cofactor">
    <cofactor evidence="15">
        <name>Mg(2+)</name>
        <dbReference type="ChEBI" id="CHEBI:18420"/>
    </cofactor>
    <text evidence="15">Binds 1 Mg(2+) ion per subunit. The magnesium is bound as Mg-PRPP.</text>
</comment>
<dbReference type="EC" id="2.4.2.9" evidence="3 15"/>
<evidence type="ECO:0000256" key="9">
    <source>
        <dbReference type="ARBA" id="ARBA00023134"/>
    </source>
</evidence>
<dbReference type="GO" id="GO:0006223">
    <property type="term" value="P:uracil salvage"/>
    <property type="evidence" value="ECO:0007669"/>
    <property type="project" value="InterPro"/>
</dbReference>
<protein>
    <recommendedName>
        <fullName evidence="13 15">Uracil phosphoribosyltransferase</fullName>
        <ecNumber evidence="3 15">2.4.2.9</ecNumber>
    </recommendedName>
    <alternativeName>
        <fullName evidence="10 15">UMP pyrophosphorylase</fullName>
    </alternativeName>
    <alternativeName>
        <fullName evidence="14 15">UPRTase</fullName>
    </alternativeName>
</protein>
<dbReference type="Pfam" id="PF14681">
    <property type="entry name" value="UPRTase"/>
    <property type="match status" value="1"/>
</dbReference>
<accession>A0AB36TCZ7</accession>
<dbReference type="RefSeq" id="WP_003515461.1">
    <property type="nucleotide sequence ID" value="NZ_CP013828.1"/>
</dbReference>
<comment type="pathway">
    <text evidence="1 15">Pyrimidine metabolism; UMP biosynthesis via salvage pathway; UMP from uracil: step 1/1.</text>
</comment>
<comment type="caution">
    <text evidence="17">The sequence shown here is derived from an EMBL/GenBank/DDBJ whole genome shotgun (WGS) entry which is preliminary data.</text>
</comment>
<organism evidence="17 18">
    <name type="scientific">Acetivibrio thermocellus AD2</name>
    <dbReference type="NCBI Taxonomy" id="1138384"/>
    <lineage>
        <taxon>Bacteria</taxon>
        <taxon>Bacillati</taxon>
        <taxon>Bacillota</taxon>
        <taxon>Clostridia</taxon>
        <taxon>Eubacteriales</taxon>
        <taxon>Oscillospiraceae</taxon>
        <taxon>Acetivibrio</taxon>
    </lineage>
</organism>
<dbReference type="InterPro" id="IPR050054">
    <property type="entry name" value="UPRTase/APRTase"/>
</dbReference>
<evidence type="ECO:0000256" key="3">
    <source>
        <dbReference type="ARBA" id="ARBA00011894"/>
    </source>
</evidence>
<comment type="catalytic activity">
    <reaction evidence="11 15">
        <text>UMP + diphosphate = 5-phospho-alpha-D-ribose 1-diphosphate + uracil</text>
        <dbReference type="Rhea" id="RHEA:13017"/>
        <dbReference type="ChEBI" id="CHEBI:17568"/>
        <dbReference type="ChEBI" id="CHEBI:33019"/>
        <dbReference type="ChEBI" id="CHEBI:57865"/>
        <dbReference type="ChEBI" id="CHEBI:58017"/>
        <dbReference type="EC" id="2.4.2.9"/>
    </reaction>
</comment>
<gene>
    <name evidence="15" type="primary">upp</name>
    <name evidence="17" type="ORF">M972_11192</name>
</gene>
<evidence type="ECO:0000256" key="2">
    <source>
        <dbReference type="ARBA" id="ARBA00009516"/>
    </source>
</evidence>
<dbReference type="GO" id="GO:0005737">
    <property type="term" value="C:cytoplasm"/>
    <property type="evidence" value="ECO:0007669"/>
    <property type="project" value="UniProtKB-ARBA"/>
</dbReference>
<sequence>MNNVFVMDHPLIQHKISLLRDKNTQTKEFRELVSEISMLMGYEVTRNMPLKEVEIETPVGVARTKVISGKKMGIVPILRAGLGMVDGMLKLLPMAKVGHIGLYRDPETLQPVKYYCKLPCDIAEREIVVLDPMLATGGSASAAIKYLKERGVTSIKLMCLIASLDGIKKINDEHPDVLIYCAAVDDKLNEHGYIIPGLGDAGDRLFGTK</sequence>
<feature type="binding site" evidence="15">
    <location>
        <begin position="131"/>
        <end position="139"/>
    </location>
    <ligand>
        <name>5-phospho-alpha-D-ribose 1-diphosphate</name>
        <dbReference type="ChEBI" id="CHEBI:58017"/>
    </ligand>
</feature>
<evidence type="ECO:0000256" key="6">
    <source>
        <dbReference type="ARBA" id="ARBA00022679"/>
    </source>
</evidence>
<proteinExistence type="inferred from homology"/>
<evidence type="ECO:0000313" key="17">
    <source>
        <dbReference type="EMBL" id="PFH01460.1"/>
    </source>
</evidence>
<comment type="function">
    <text evidence="12 15">Catalyzes the conversion of uracil and 5-phospho-alpha-D-ribose 1-diphosphate (PRPP) to UMP and diphosphate.</text>
</comment>
<evidence type="ECO:0000256" key="1">
    <source>
        <dbReference type="ARBA" id="ARBA00005180"/>
    </source>
</evidence>
<dbReference type="EMBL" id="PDBW01000001">
    <property type="protein sequence ID" value="PFH01460.1"/>
    <property type="molecule type" value="Genomic_DNA"/>
</dbReference>
<reference evidence="17 18" key="1">
    <citation type="submission" date="2017-09" db="EMBL/GenBank/DDBJ databases">
        <title>Evaluation of Pacific Biosciences Sequencing Technology to Finishing C. thermocellum Genome Sequences.</title>
        <authorList>
            <person name="Brown S."/>
        </authorList>
    </citation>
    <scope>NUCLEOTIDE SEQUENCE [LARGE SCALE GENOMIC DNA]</scope>
    <source>
        <strain evidence="17 18">AD2</strain>
    </source>
</reference>
<name>A0AB36TCZ7_ACETH</name>
<dbReference type="InterPro" id="IPR029057">
    <property type="entry name" value="PRTase-like"/>
</dbReference>
<dbReference type="GO" id="GO:0005525">
    <property type="term" value="F:GTP binding"/>
    <property type="evidence" value="ECO:0007669"/>
    <property type="project" value="UniProtKB-KW"/>
</dbReference>
<feature type="binding site" evidence="15">
    <location>
        <position position="79"/>
    </location>
    <ligand>
        <name>5-phospho-alpha-D-ribose 1-diphosphate</name>
        <dbReference type="ChEBI" id="CHEBI:58017"/>
    </ligand>
</feature>
<keyword evidence="7 15" id="KW-0547">Nucleotide-binding</keyword>
<dbReference type="InterPro" id="IPR005765">
    <property type="entry name" value="UPRT"/>
</dbReference>
<dbReference type="GO" id="GO:0044206">
    <property type="term" value="P:UMP salvage"/>
    <property type="evidence" value="ECO:0007669"/>
    <property type="project" value="UniProtKB-UniRule"/>
</dbReference>
<dbReference type="InterPro" id="IPR000836">
    <property type="entry name" value="PRTase_dom"/>
</dbReference>
<feature type="binding site" evidence="15">
    <location>
        <position position="104"/>
    </location>
    <ligand>
        <name>5-phospho-alpha-D-ribose 1-diphosphate</name>
        <dbReference type="ChEBI" id="CHEBI:58017"/>
    </ligand>
</feature>
<evidence type="ECO:0000313" key="18">
    <source>
        <dbReference type="Proteomes" id="UP000223596"/>
    </source>
</evidence>
<evidence type="ECO:0000256" key="14">
    <source>
        <dbReference type="ARBA" id="ARBA00079807"/>
    </source>
</evidence>
<evidence type="ECO:0000256" key="12">
    <source>
        <dbReference type="ARBA" id="ARBA00056901"/>
    </source>
</evidence>
<comment type="activity regulation">
    <text evidence="15">Allosterically activated by GTP.</text>
</comment>
<evidence type="ECO:0000256" key="8">
    <source>
        <dbReference type="ARBA" id="ARBA00022842"/>
    </source>
</evidence>
<dbReference type="InterPro" id="IPR034332">
    <property type="entry name" value="Upp_B"/>
</dbReference>
<dbReference type="NCBIfam" id="NF001097">
    <property type="entry name" value="PRK00129.1"/>
    <property type="match status" value="1"/>
</dbReference>
<evidence type="ECO:0000256" key="5">
    <source>
        <dbReference type="ARBA" id="ARBA00022676"/>
    </source>
</evidence>
<evidence type="ECO:0000256" key="4">
    <source>
        <dbReference type="ARBA" id="ARBA00022533"/>
    </source>
</evidence>
<comment type="similarity">
    <text evidence="2 15">Belongs to the UPRTase family.</text>
</comment>
<dbReference type="AlphaFoldDB" id="A0AB36TCZ7"/>
<evidence type="ECO:0000259" key="16">
    <source>
        <dbReference type="Pfam" id="PF14681"/>
    </source>
</evidence>
<dbReference type="SUPFAM" id="SSF53271">
    <property type="entry name" value="PRTase-like"/>
    <property type="match status" value="1"/>
</dbReference>